<dbReference type="Pfam" id="PF02310">
    <property type="entry name" value="B12-binding"/>
    <property type="match status" value="1"/>
</dbReference>
<dbReference type="SUPFAM" id="SSF52242">
    <property type="entry name" value="Cobalamin (vitamin B12)-binding domain"/>
    <property type="match status" value="1"/>
</dbReference>
<dbReference type="InterPro" id="IPR006158">
    <property type="entry name" value="Cobalamin-bd"/>
</dbReference>
<dbReference type="PANTHER" id="PTHR43409">
    <property type="entry name" value="ANAEROBIC MAGNESIUM-PROTOPORPHYRIN IX MONOMETHYL ESTER CYCLASE-RELATED"/>
    <property type="match status" value="1"/>
</dbReference>
<dbReference type="Gene3D" id="3.80.30.20">
    <property type="entry name" value="tm_1862 like domain"/>
    <property type="match status" value="1"/>
</dbReference>
<accession>A0A6N9TPR5</accession>
<sequence>MKDVLLVNPPMWSPSAQAAFNGLCPPLGLGYLAASLLEAGATVEIVDLAVAPEPRAALARALERTRPRLVGITSISQNYDLALEAARAARALAPEALVVMGGPHASYCWREVLSNREVDVVVCFEGERTIVELLRAVDAGRRGAAAALAETAGIAWRDGEAAVQTPARPPETDLDRLPHPARHLLPMARYGRPGNIMTSRGCPMKCIFCISSTYEGNYRPRGAEDVLAELEELRFVWGLRDLYFIDNVFTVDADRVRAICRGIVEAELEIRFDCVSRANLVTEELVGWLRAAGCQRVEIGVESGSQEVIEQLRKGITLDQVRRAAEITLGQGLTPMFTFQVGAPFDTPETLEATHRLAAELRAKGAVTFFSIMTPFPGTPLALEAEALGVRIHARAWRDYRTSNPISETRCLSRNDLRRALYRETLAQLQEGIAPGMGLS</sequence>
<reference evidence="10 11" key="1">
    <citation type="submission" date="2020-02" db="EMBL/GenBank/DDBJ databases">
        <title>Comparative genomics of sulfur disproportionating microorganisms.</title>
        <authorList>
            <person name="Ward L.M."/>
            <person name="Bertran E."/>
            <person name="Johnston D.T."/>
        </authorList>
    </citation>
    <scope>NUCLEOTIDE SEQUENCE [LARGE SCALE GENOMIC DNA]</scope>
    <source>
        <strain evidence="10 11">DSM 100025</strain>
    </source>
</reference>
<evidence type="ECO:0000256" key="6">
    <source>
        <dbReference type="ARBA" id="ARBA00023004"/>
    </source>
</evidence>
<evidence type="ECO:0000256" key="4">
    <source>
        <dbReference type="ARBA" id="ARBA00022691"/>
    </source>
</evidence>
<dbReference type="CDD" id="cd01335">
    <property type="entry name" value="Radical_SAM"/>
    <property type="match status" value="1"/>
</dbReference>
<keyword evidence="2" id="KW-0489">Methyltransferase</keyword>
<feature type="domain" description="Radical SAM core" evidence="9">
    <location>
        <begin position="188"/>
        <end position="412"/>
    </location>
</feature>
<feature type="domain" description="B12-binding" evidence="8">
    <location>
        <begin position="10"/>
        <end position="144"/>
    </location>
</feature>
<gene>
    <name evidence="10" type="ORF">G3N55_10515</name>
</gene>
<dbReference type="PANTHER" id="PTHR43409:SF7">
    <property type="entry name" value="BLL1977 PROTEIN"/>
    <property type="match status" value="1"/>
</dbReference>
<dbReference type="CDD" id="cd02068">
    <property type="entry name" value="radical_SAM_B12_BD"/>
    <property type="match status" value="1"/>
</dbReference>
<protein>
    <submittedName>
        <fullName evidence="10">B12-binding domain-containing radical SAM protein</fullName>
    </submittedName>
</protein>
<dbReference type="InterPro" id="IPR023404">
    <property type="entry name" value="rSAM_horseshoe"/>
</dbReference>
<dbReference type="InterPro" id="IPR034466">
    <property type="entry name" value="Methyltransferase_Class_B"/>
</dbReference>
<dbReference type="SFLD" id="SFLDS00029">
    <property type="entry name" value="Radical_SAM"/>
    <property type="match status" value="1"/>
</dbReference>
<dbReference type="InterPro" id="IPR006638">
    <property type="entry name" value="Elp3/MiaA/NifB-like_rSAM"/>
</dbReference>
<keyword evidence="4" id="KW-0949">S-adenosyl-L-methionine</keyword>
<dbReference type="GO" id="GO:0003824">
    <property type="term" value="F:catalytic activity"/>
    <property type="evidence" value="ECO:0007669"/>
    <property type="project" value="InterPro"/>
</dbReference>
<evidence type="ECO:0000256" key="3">
    <source>
        <dbReference type="ARBA" id="ARBA00022679"/>
    </source>
</evidence>
<dbReference type="AlphaFoldDB" id="A0A6N9TPR5"/>
<keyword evidence="11" id="KW-1185">Reference proteome</keyword>
<keyword evidence="6" id="KW-0408">Iron</keyword>
<comment type="cofactor">
    <cofactor evidence="1">
        <name>[4Fe-4S] cluster</name>
        <dbReference type="ChEBI" id="CHEBI:49883"/>
    </cofactor>
</comment>
<organism evidence="10 11">
    <name type="scientific">Dissulfurirhabdus thermomarina</name>
    <dbReference type="NCBI Taxonomy" id="1765737"/>
    <lineage>
        <taxon>Bacteria</taxon>
        <taxon>Deltaproteobacteria</taxon>
        <taxon>Dissulfurirhabdaceae</taxon>
        <taxon>Dissulfurirhabdus</taxon>
    </lineage>
</organism>
<dbReference type="Proteomes" id="UP000469346">
    <property type="component" value="Unassembled WGS sequence"/>
</dbReference>
<dbReference type="RefSeq" id="WP_163299382.1">
    <property type="nucleotide sequence ID" value="NZ_JAAGRR010000141.1"/>
</dbReference>
<name>A0A6N9TPR5_DISTH</name>
<proteinExistence type="predicted"/>
<evidence type="ECO:0000256" key="7">
    <source>
        <dbReference type="ARBA" id="ARBA00023014"/>
    </source>
</evidence>
<dbReference type="Pfam" id="PF04055">
    <property type="entry name" value="Radical_SAM"/>
    <property type="match status" value="1"/>
</dbReference>
<dbReference type="PROSITE" id="PS51918">
    <property type="entry name" value="RADICAL_SAM"/>
    <property type="match status" value="1"/>
</dbReference>
<evidence type="ECO:0000256" key="1">
    <source>
        <dbReference type="ARBA" id="ARBA00001966"/>
    </source>
</evidence>
<dbReference type="SFLD" id="SFLDG01082">
    <property type="entry name" value="B12-binding_domain_containing"/>
    <property type="match status" value="1"/>
</dbReference>
<evidence type="ECO:0000259" key="8">
    <source>
        <dbReference type="PROSITE" id="PS51332"/>
    </source>
</evidence>
<dbReference type="GO" id="GO:0031419">
    <property type="term" value="F:cobalamin binding"/>
    <property type="evidence" value="ECO:0007669"/>
    <property type="project" value="InterPro"/>
</dbReference>
<comment type="caution">
    <text evidence="10">The sequence shown here is derived from an EMBL/GenBank/DDBJ whole genome shotgun (WGS) entry which is preliminary data.</text>
</comment>
<keyword evidence="5" id="KW-0479">Metal-binding</keyword>
<dbReference type="InterPro" id="IPR036724">
    <property type="entry name" value="Cobalamin-bd_sf"/>
</dbReference>
<evidence type="ECO:0000313" key="10">
    <source>
        <dbReference type="EMBL" id="NDY43272.1"/>
    </source>
</evidence>
<dbReference type="InterPro" id="IPR058240">
    <property type="entry name" value="rSAM_sf"/>
</dbReference>
<dbReference type="PROSITE" id="PS51332">
    <property type="entry name" value="B12_BINDING"/>
    <property type="match status" value="1"/>
</dbReference>
<dbReference type="InterPro" id="IPR051198">
    <property type="entry name" value="BchE-like"/>
</dbReference>
<dbReference type="SMART" id="SM00729">
    <property type="entry name" value="Elp3"/>
    <property type="match status" value="1"/>
</dbReference>
<dbReference type="GO" id="GO:0051539">
    <property type="term" value="F:4 iron, 4 sulfur cluster binding"/>
    <property type="evidence" value="ECO:0007669"/>
    <property type="project" value="UniProtKB-KW"/>
</dbReference>
<dbReference type="InterPro" id="IPR007197">
    <property type="entry name" value="rSAM"/>
</dbReference>
<dbReference type="Gene3D" id="3.40.50.280">
    <property type="entry name" value="Cobalamin-binding domain"/>
    <property type="match status" value="1"/>
</dbReference>
<keyword evidence="7" id="KW-0411">Iron-sulfur</keyword>
<evidence type="ECO:0000256" key="5">
    <source>
        <dbReference type="ARBA" id="ARBA00022723"/>
    </source>
</evidence>
<dbReference type="EMBL" id="JAAGRR010000141">
    <property type="protein sequence ID" value="NDY43272.1"/>
    <property type="molecule type" value="Genomic_DNA"/>
</dbReference>
<evidence type="ECO:0000259" key="9">
    <source>
        <dbReference type="PROSITE" id="PS51918"/>
    </source>
</evidence>
<dbReference type="SUPFAM" id="SSF102114">
    <property type="entry name" value="Radical SAM enzymes"/>
    <property type="match status" value="1"/>
</dbReference>
<dbReference type="SFLD" id="SFLDG01123">
    <property type="entry name" value="methyltransferase_(Class_B)"/>
    <property type="match status" value="1"/>
</dbReference>
<dbReference type="GO" id="GO:0046872">
    <property type="term" value="F:metal ion binding"/>
    <property type="evidence" value="ECO:0007669"/>
    <property type="project" value="UniProtKB-KW"/>
</dbReference>
<keyword evidence="3" id="KW-0808">Transferase</keyword>
<evidence type="ECO:0000313" key="11">
    <source>
        <dbReference type="Proteomes" id="UP000469346"/>
    </source>
</evidence>
<evidence type="ECO:0000256" key="2">
    <source>
        <dbReference type="ARBA" id="ARBA00022603"/>
    </source>
</evidence>